<evidence type="ECO:0000259" key="7">
    <source>
        <dbReference type="PROSITE" id="PS50059"/>
    </source>
</evidence>
<evidence type="ECO:0000313" key="8">
    <source>
        <dbReference type="EMBL" id="RUP50769.1"/>
    </source>
</evidence>
<comment type="caution">
    <text evidence="8">The sequence shown here is derived from an EMBL/GenBank/DDBJ whole genome shotgun (WGS) entry which is preliminary data.</text>
</comment>
<dbReference type="EC" id="5.2.1.8" evidence="2 6"/>
<dbReference type="CDD" id="cd21063">
    <property type="entry name" value="BTHB_FKBP25"/>
    <property type="match status" value="1"/>
</dbReference>
<dbReference type="Gene3D" id="3.10.50.40">
    <property type="match status" value="1"/>
</dbReference>
<dbReference type="Pfam" id="PF00254">
    <property type="entry name" value="FKBP_C"/>
    <property type="match status" value="1"/>
</dbReference>
<dbReference type="InterPro" id="IPR046357">
    <property type="entry name" value="PPIase_dom_sf"/>
</dbReference>
<proteinExistence type="predicted"/>
<dbReference type="GO" id="GO:0003755">
    <property type="term" value="F:peptidyl-prolyl cis-trans isomerase activity"/>
    <property type="evidence" value="ECO:0007669"/>
    <property type="project" value="UniProtKB-KW"/>
</dbReference>
<evidence type="ECO:0000256" key="4">
    <source>
        <dbReference type="ARBA" id="ARBA00023110"/>
    </source>
</evidence>
<dbReference type="InterPro" id="IPR041200">
    <property type="entry name" value="FKBP3_BTHB"/>
</dbReference>
<keyword evidence="9" id="KW-1185">Reference proteome</keyword>
<keyword evidence="4 6" id="KW-0697">Rotamase</keyword>
<evidence type="ECO:0000256" key="2">
    <source>
        <dbReference type="ARBA" id="ARBA00013194"/>
    </source>
</evidence>
<dbReference type="PANTHER" id="PTHR46493">
    <property type="entry name" value="PEPTIDYL-PROLYL CIS-TRANS ISOMERASE FKBP3"/>
    <property type="match status" value="1"/>
</dbReference>
<dbReference type="PANTHER" id="PTHR46493:SF1">
    <property type="entry name" value="PEPTIDYL-PROLYL CIS-TRANS ISOMERASE FKBP3"/>
    <property type="match status" value="1"/>
</dbReference>
<name>A0A433DIX8_9FUNG</name>
<evidence type="ECO:0000256" key="1">
    <source>
        <dbReference type="ARBA" id="ARBA00000971"/>
    </source>
</evidence>
<keyword evidence="3" id="KW-0597">Phosphoprotein</keyword>
<dbReference type="OrthoDB" id="1902587at2759"/>
<dbReference type="SUPFAM" id="SSF54534">
    <property type="entry name" value="FKBP-like"/>
    <property type="match status" value="1"/>
</dbReference>
<protein>
    <recommendedName>
        <fullName evidence="2 6">peptidylprolyl isomerase</fullName>
        <ecNumber evidence="2 6">5.2.1.8</ecNumber>
    </recommendedName>
</protein>
<evidence type="ECO:0000256" key="5">
    <source>
        <dbReference type="ARBA" id="ARBA00023235"/>
    </source>
</evidence>
<feature type="domain" description="PPIase FKBP-type" evidence="7">
    <location>
        <begin position="127"/>
        <end position="218"/>
    </location>
</feature>
<sequence>MTEPTRQWSTEELATDAVSKKDIVSFLQENSSSSYLIEHKLNGKFANVVKTAKKDALIVAYNALFATKQFKVEGDLDAADLTKAKPDAVSSSAHEVKEAPVAAEAEIPKFRKETIKKGNKTTFPKKGDTVTVWYTGMLEDGTIFDTNVSIKKKAQPLRFKVGVGKVVRGFDEALLVMSKGEKAKVTIEPEWAYGKKGIEGKIPPNSTLIFEIELTIIE</sequence>
<evidence type="ECO:0000313" key="9">
    <source>
        <dbReference type="Proteomes" id="UP000268093"/>
    </source>
</evidence>
<dbReference type="Proteomes" id="UP000268093">
    <property type="component" value="Unassembled WGS sequence"/>
</dbReference>
<dbReference type="Gene3D" id="1.10.720.80">
    <property type="match status" value="1"/>
</dbReference>
<organism evidence="8 9">
    <name type="scientific">Jimgerdemannia flammicorona</name>
    <dbReference type="NCBI Taxonomy" id="994334"/>
    <lineage>
        <taxon>Eukaryota</taxon>
        <taxon>Fungi</taxon>
        <taxon>Fungi incertae sedis</taxon>
        <taxon>Mucoromycota</taxon>
        <taxon>Mucoromycotina</taxon>
        <taxon>Endogonomycetes</taxon>
        <taxon>Endogonales</taxon>
        <taxon>Endogonaceae</taxon>
        <taxon>Jimgerdemannia</taxon>
    </lineage>
</organism>
<keyword evidence="5 6" id="KW-0413">Isomerase</keyword>
<accession>A0A433DIX8</accession>
<dbReference type="PROSITE" id="PS50059">
    <property type="entry name" value="FKBP_PPIASE"/>
    <property type="match status" value="1"/>
</dbReference>
<comment type="catalytic activity">
    <reaction evidence="1 6">
        <text>[protein]-peptidylproline (omega=180) = [protein]-peptidylproline (omega=0)</text>
        <dbReference type="Rhea" id="RHEA:16237"/>
        <dbReference type="Rhea" id="RHEA-COMP:10747"/>
        <dbReference type="Rhea" id="RHEA-COMP:10748"/>
        <dbReference type="ChEBI" id="CHEBI:83833"/>
        <dbReference type="ChEBI" id="CHEBI:83834"/>
        <dbReference type="EC" id="5.2.1.8"/>
    </reaction>
</comment>
<reference evidence="8 9" key="1">
    <citation type="journal article" date="2018" name="New Phytol.">
        <title>Phylogenomics of Endogonaceae and evolution of mycorrhizas within Mucoromycota.</title>
        <authorList>
            <person name="Chang Y."/>
            <person name="Desiro A."/>
            <person name="Na H."/>
            <person name="Sandor L."/>
            <person name="Lipzen A."/>
            <person name="Clum A."/>
            <person name="Barry K."/>
            <person name="Grigoriev I.V."/>
            <person name="Martin F.M."/>
            <person name="Stajich J.E."/>
            <person name="Smith M.E."/>
            <person name="Bonito G."/>
            <person name="Spatafora J.W."/>
        </authorList>
    </citation>
    <scope>NUCLEOTIDE SEQUENCE [LARGE SCALE GENOMIC DNA]</scope>
    <source>
        <strain evidence="8 9">GMNB39</strain>
    </source>
</reference>
<evidence type="ECO:0000256" key="6">
    <source>
        <dbReference type="PROSITE-ProRule" id="PRU00277"/>
    </source>
</evidence>
<dbReference type="InterPro" id="IPR001179">
    <property type="entry name" value="PPIase_FKBP_dom"/>
</dbReference>
<dbReference type="Pfam" id="PF18410">
    <property type="entry name" value="BTHB"/>
    <property type="match status" value="1"/>
</dbReference>
<dbReference type="EMBL" id="RBNI01001188">
    <property type="protein sequence ID" value="RUP50769.1"/>
    <property type="molecule type" value="Genomic_DNA"/>
</dbReference>
<dbReference type="FunFam" id="3.10.50.40:FF:000006">
    <property type="entry name" value="Peptidyl-prolyl cis-trans isomerase"/>
    <property type="match status" value="1"/>
</dbReference>
<dbReference type="InterPro" id="IPR043368">
    <property type="entry name" value="FKBP3"/>
</dbReference>
<dbReference type="AlphaFoldDB" id="A0A433DIX8"/>
<evidence type="ECO:0000256" key="3">
    <source>
        <dbReference type="ARBA" id="ARBA00022553"/>
    </source>
</evidence>
<gene>
    <name evidence="8" type="ORF">BC936DRAFT_137718</name>
</gene>